<protein>
    <submittedName>
        <fullName evidence="2">Uncharacterized protein</fullName>
    </submittedName>
</protein>
<keyword evidence="3" id="KW-1185">Reference proteome</keyword>
<comment type="caution">
    <text evidence="2">The sequence shown here is derived from an EMBL/GenBank/DDBJ whole genome shotgun (WGS) entry which is preliminary data.</text>
</comment>
<gene>
    <name evidence="2" type="primary">Acey_s0053.g2329</name>
    <name evidence="2" type="ORF">Y032_0053g2329</name>
</gene>
<evidence type="ECO:0000313" key="2">
    <source>
        <dbReference type="EMBL" id="EYC10854.1"/>
    </source>
</evidence>
<feature type="compositionally biased region" description="Low complexity" evidence="1">
    <location>
        <begin position="1"/>
        <end position="16"/>
    </location>
</feature>
<reference evidence="3" key="1">
    <citation type="journal article" date="2015" name="Nat. Genet.">
        <title>The genome and transcriptome of the zoonotic hookworm Ancylostoma ceylanicum identify infection-specific gene families.</title>
        <authorList>
            <person name="Schwarz E.M."/>
            <person name="Hu Y."/>
            <person name="Antoshechkin I."/>
            <person name="Miller M.M."/>
            <person name="Sternberg P.W."/>
            <person name="Aroian R.V."/>
        </authorList>
    </citation>
    <scope>NUCLEOTIDE SEQUENCE</scope>
    <source>
        <strain evidence="3">HY135</strain>
    </source>
</reference>
<name>A0A016U694_9BILA</name>
<feature type="region of interest" description="Disordered" evidence="1">
    <location>
        <begin position="1"/>
        <end position="23"/>
    </location>
</feature>
<feature type="region of interest" description="Disordered" evidence="1">
    <location>
        <begin position="55"/>
        <end position="78"/>
    </location>
</feature>
<organism evidence="2 3">
    <name type="scientific">Ancylostoma ceylanicum</name>
    <dbReference type="NCBI Taxonomy" id="53326"/>
    <lineage>
        <taxon>Eukaryota</taxon>
        <taxon>Metazoa</taxon>
        <taxon>Ecdysozoa</taxon>
        <taxon>Nematoda</taxon>
        <taxon>Chromadorea</taxon>
        <taxon>Rhabditida</taxon>
        <taxon>Rhabditina</taxon>
        <taxon>Rhabditomorpha</taxon>
        <taxon>Strongyloidea</taxon>
        <taxon>Ancylostomatidae</taxon>
        <taxon>Ancylostomatinae</taxon>
        <taxon>Ancylostoma</taxon>
    </lineage>
</organism>
<dbReference type="EMBL" id="JARK01001389">
    <property type="protein sequence ID" value="EYC10854.1"/>
    <property type="molecule type" value="Genomic_DNA"/>
</dbReference>
<sequence length="78" mass="8337">MNASAKKVAAGQQKKATPSGSKHTYPCTEDVVFTVEYEISNTMGGAESHTDAYDRSLPAIFGPPKPTTSISPCQNKDF</sequence>
<evidence type="ECO:0000313" key="3">
    <source>
        <dbReference type="Proteomes" id="UP000024635"/>
    </source>
</evidence>
<dbReference type="AlphaFoldDB" id="A0A016U694"/>
<accession>A0A016U694</accession>
<feature type="compositionally biased region" description="Polar residues" evidence="1">
    <location>
        <begin position="67"/>
        <end position="78"/>
    </location>
</feature>
<proteinExistence type="predicted"/>
<dbReference type="Proteomes" id="UP000024635">
    <property type="component" value="Unassembled WGS sequence"/>
</dbReference>
<evidence type="ECO:0000256" key="1">
    <source>
        <dbReference type="SAM" id="MobiDB-lite"/>
    </source>
</evidence>